<gene>
    <name evidence="1" type="ORF">DQQ10_08865</name>
</gene>
<evidence type="ECO:0000313" key="2">
    <source>
        <dbReference type="Proteomes" id="UP000251889"/>
    </source>
</evidence>
<sequence>MNYTATGIVNKTNDGRSYVLNNNLRFSISKKRISANSSALWIYGKQNESRTNNDIIAALDFNIYERRQPARFYTWGLASYESSFSLKINARVQTGLGIGYNIVDRPNVVFIVSDGILYEHSDLYQTPEGIDNDYETARNSFRIKFRWVIKNRVTIDGSDFLQHALNDRKDYIVKSNTNVSVKLLRWLSFTTSLVYNKISLTNRENLLLNYGLTIEKYF</sequence>
<name>A0A364Y508_9BACT</name>
<dbReference type="EMBL" id="QMFY01000003">
    <property type="protein sequence ID" value="RAW01903.1"/>
    <property type="molecule type" value="Genomic_DNA"/>
</dbReference>
<comment type="caution">
    <text evidence="1">The sequence shown here is derived from an EMBL/GenBank/DDBJ whole genome shotgun (WGS) entry which is preliminary data.</text>
</comment>
<dbReference type="InterPro" id="IPR007433">
    <property type="entry name" value="DUF481"/>
</dbReference>
<evidence type="ECO:0000313" key="1">
    <source>
        <dbReference type="EMBL" id="RAW01903.1"/>
    </source>
</evidence>
<dbReference type="AlphaFoldDB" id="A0A364Y508"/>
<dbReference type="Pfam" id="PF04338">
    <property type="entry name" value="DUF481"/>
    <property type="match status" value="1"/>
</dbReference>
<protein>
    <recommendedName>
        <fullName evidence="3">DUF481 domain-containing protein</fullName>
    </recommendedName>
</protein>
<proteinExistence type="predicted"/>
<organism evidence="1 2">
    <name type="scientific">Pseudochryseolinea flava</name>
    <dbReference type="NCBI Taxonomy" id="2059302"/>
    <lineage>
        <taxon>Bacteria</taxon>
        <taxon>Pseudomonadati</taxon>
        <taxon>Bacteroidota</taxon>
        <taxon>Cytophagia</taxon>
        <taxon>Cytophagales</taxon>
        <taxon>Fulvivirgaceae</taxon>
        <taxon>Pseudochryseolinea</taxon>
    </lineage>
</organism>
<accession>A0A364Y508</accession>
<evidence type="ECO:0008006" key="3">
    <source>
        <dbReference type="Google" id="ProtNLM"/>
    </source>
</evidence>
<keyword evidence="2" id="KW-1185">Reference proteome</keyword>
<dbReference type="OrthoDB" id="789864at2"/>
<dbReference type="Proteomes" id="UP000251889">
    <property type="component" value="Unassembled WGS sequence"/>
</dbReference>
<reference evidence="1 2" key="1">
    <citation type="submission" date="2018-06" db="EMBL/GenBank/DDBJ databases">
        <title>Chryseolinea flavus sp. nov., a member of the phylum Bacteroidetes isolated from soil.</title>
        <authorList>
            <person name="Li Y."/>
            <person name="Wang J."/>
        </authorList>
    </citation>
    <scope>NUCLEOTIDE SEQUENCE [LARGE SCALE GENOMIC DNA]</scope>
    <source>
        <strain evidence="1 2">SDU1-6</strain>
    </source>
</reference>